<keyword evidence="2" id="KW-1003">Cell membrane</keyword>
<dbReference type="AlphaFoldDB" id="K0IMH1"/>
<evidence type="ECO:0000313" key="10">
    <source>
        <dbReference type="EMBL" id="AFU60277.1"/>
    </source>
</evidence>
<dbReference type="PANTHER" id="PTHR30572:SF4">
    <property type="entry name" value="ABC TRANSPORTER PERMEASE YTRF"/>
    <property type="match status" value="1"/>
</dbReference>
<dbReference type="BioCyc" id="CNIT1237085:G1324-3362-MONOMER"/>
<comment type="similarity">
    <text evidence="6">Belongs to the ABC-4 integral membrane protein family.</text>
</comment>
<organism evidence="10 11">
    <name type="scientific">Nitrososphaera gargensis (strain Ga9.2)</name>
    <dbReference type="NCBI Taxonomy" id="1237085"/>
    <lineage>
        <taxon>Archaea</taxon>
        <taxon>Nitrososphaerota</taxon>
        <taxon>Nitrososphaeria</taxon>
        <taxon>Nitrososphaerales</taxon>
        <taxon>Nitrososphaeraceae</taxon>
        <taxon>Nitrososphaera</taxon>
    </lineage>
</organism>
<evidence type="ECO:0000313" key="11">
    <source>
        <dbReference type="Proteomes" id="UP000008037"/>
    </source>
</evidence>
<feature type="transmembrane region" description="Helical" evidence="7">
    <location>
        <begin position="413"/>
        <end position="430"/>
    </location>
</feature>
<dbReference type="Pfam" id="PF12704">
    <property type="entry name" value="MacB_PCD"/>
    <property type="match status" value="1"/>
</dbReference>
<evidence type="ECO:0000259" key="9">
    <source>
        <dbReference type="Pfam" id="PF12704"/>
    </source>
</evidence>
<keyword evidence="4 7" id="KW-1133">Transmembrane helix</keyword>
<dbReference type="PANTHER" id="PTHR30572">
    <property type="entry name" value="MEMBRANE COMPONENT OF TRANSPORTER-RELATED"/>
    <property type="match status" value="1"/>
</dbReference>
<dbReference type="STRING" id="1237085.Ngar_c33620"/>
<dbReference type="HOGENOM" id="CLU_000604_8_0_2"/>
<evidence type="ECO:0000256" key="1">
    <source>
        <dbReference type="ARBA" id="ARBA00004651"/>
    </source>
</evidence>
<evidence type="ECO:0000259" key="8">
    <source>
        <dbReference type="Pfam" id="PF02687"/>
    </source>
</evidence>
<proteinExistence type="inferred from homology"/>
<dbReference type="InterPro" id="IPR003838">
    <property type="entry name" value="ABC3_permease_C"/>
</dbReference>
<evidence type="ECO:0000256" key="2">
    <source>
        <dbReference type="ARBA" id="ARBA00022475"/>
    </source>
</evidence>
<dbReference type="InterPro" id="IPR025857">
    <property type="entry name" value="MacB_PCD"/>
</dbReference>
<dbReference type="OrthoDB" id="11469at2157"/>
<keyword evidence="5 7" id="KW-0472">Membrane</keyword>
<evidence type="ECO:0000256" key="4">
    <source>
        <dbReference type="ARBA" id="ARBA00022989"/>
    </source>
</evidence>
<dbReference type="Pfam" id="PF02687">
    <property type="entry name" value="FtsX"/>
    <property type="match status" value="1"/>
</dbReference>
<evidence type="ECO:0000256" key="7">
    <source>
        <dbReference type="SAM" id="Phobius"/>
    </source>
</evidence>
<evidence type="ECO:0000256" key="6">
    <source>
        <dbReference type="ARBA" id="ARBA00038076"/>
    </source>
</evidence>
<feature type="transmembrane region" description="Helical" evidence="7">
    <location>
        <begin position="313"/>
        <end position="337"/>
    </location>
</feature>
<accession>K0IMH1</accession>
<dbReference type="Proteomes" id="UP000008037">
    <property type="component" value="Chromosome"/>
</dbReference>
<dbReference type="EMBL" id="CP002408">
    <property type="protein sequence ID" value="AFU60277.1"/>
    <property type="molecule type" value="Genomic_DNA"/>
</dbReference>
<dbReference type="GeneID" id="13797172"/>
<protein>
    <submittedName>
        <fullName evidence="10">ABC efflux transporter, FtsX-domain permease protein</fullName>
    </submittedName>
</protein>
<dbReference type="RefSeq" id="WP_015020810.1">
    <property type="nucleotide sequence ID" value="NC_018719.1"/>
</dbReference>
<gene>
    <name evidence="10" type="ordered locus">Ngar_c33620</name>
</gene>
<feature type="transmembrane region" description="Helical" evidence="7">
    <location>
        <begin position="357"/>
        <end position="382"/>
    </location>
</feature>
<reference evidence="10 11" key="1">
    <citation type="journal article" date="2012" name="Environ. Microbiol.">
        <title>The genome of the ammonia-oxidizing Candidatus Nitrososphaera gargensis: insights into metabolic versatility and environmental adaptations.</title>
        <authorList>
            <person name="Spang A."/>
            <person name="Poehlein A."/>
            <person name="Offre P."/>
            <person name="Zumbragel S."/>
            <person name="Haider S."/>
            <person name="Rychlik N."/>
            <person name="Nowka B."/>
            <person name="Schmeisser C."/>
            <person name="Lebedeva E.V."/>
            <person name="Rattei T."/>
            <person name="Bohm C."/>
            <person name="Schmid M."/>
            <person name="Galushko A."/>
            <person name="Hatzenpichler R."/>
            <person name="Weinmaier T."/>
            <person name="Daniel R."/>
            <person name="Schleper C."/>
            <person name="Spieck E."/>
            <person name="Streit W."/>
            <person name="Wagner M."/>
        </authorList>
    </citation>
    <scope>NUCLEOTIDE SEQUENCE [LARGE SCALE GENOMIC DNA]</scope>
    <source>
        <strain evidence="11">Ga9.2</strain>
    </source>
</reference>
<evidence type="ECO:0000256" key="5">
    <source>
        <dbReference type="ARBA" id="ARBA00023136"/>
    </source>
</evidence>
<feature type="domain" description="MacB-like periplasmic core" evidence="9">
    <location>
        <begin position="21"/>
        <end position="286"/>
    </location>
</feature>
<dbReference type="GO" id="GO:0022857">
    <property type="term" value="F:transmembrane transporter activity"/>
    <property type="evidence" value="ECO:0007669"/>
    <property type="project" value="TreeGrafter"/>
</dbReference>
<dbReference type="InterPro" id="IPR050250">
    <property type="entry name" value="Macrolide_Exporter_MacB"/>
</dbReference>
<feature type="domain" description="ABC3 transporter permease C-terminal" evidence="8">
    <location>
        <begin position="316"/>
        <end position="437"/>
    </location>
</feature>
<dbReference type="KEGG" id="nga:Ngar_c33620"/>
<dbReference type="InParanoid" id="K0IMH1"/>
<dbReference type="GO" id="GO:0005886">
    <property type="term" value="C:plasma membrane"/>
    <property type="evidence" value="ECO:0007669"/>
    <property type="project" value="UniProtKB-SubCell"/>
</dbReference>
<feature type="transmembrane region" description="Helical" evidence="7">
    <location>
        <begin position="21"/>
        <end position="45"/>
    </location>
</feature>
<sequence>MKVTETFRISFKALGDRKVRTSLTILMVIVGSSLMVTLNGIVAGLGQFAMDVFSKLAPNILFITSIPLGGSETEGGDAGGDDGGPPSFLGQGLVSVPAITLDQAVVEKLESLPHVSSVIPSYQGRITVSVENESQSASVLSMQPENLEIIAPALEFVEGSNVSPEDRSAIYLPLSIANKLWGLSEADDGDDNISAAAAAAAKIGRQVEVTYTYIDLATASRQSRSETFTVAGIMEPVGNPTIDRAVVFNLDAGNELLGKSGRYDSLFVAADSTDNVEQVEKEIRNLYGPDIGITTSEAILQTIQEFAAGFGSVISSIALVALLVGSVGIVTTMYTSVTERTREIGVMKAIGARDRNVLALFLAEAAIIGIIGASVGLVVGVLEGYGVLSLFASNLFSSAEVTPRYPLSDLAKVWWISLGLSVAAGLYPAWKASRLSPIVALRRD</sequence>
<evidence type="ECO:0000256" key="3">
    <source>
        <dbReference type="ARBA" id="ARBA00022692"/>
    </source>
</evidence>
<name>K0IMH1_NITGG</name>
<comment type="subcellular location">
    <subcellularLocation>
        <location evidence="1">Cell membrane</location>
        <topology evidence="1">Multi-pass membrane protein</topology>
    </subcellularLocation>
</comment>
<keyword evidence="11" id="KW-1185">Reference proteome</keyword>
<keyword evidence="3 7" id="KW-0812">Transmembrane</keyword>